<dbReference type="SUPFAM" id="SSF54373">
    <property type="entry name" value="FAD-linked reductases, C-terminal domain"/>
    <property type="match status" value="1"/>
</dbReference>
<comment type="cofactor">
    <cofactor evidence="1">
        <name>FAD</name>
        <dbReference type="ChEBI" id="CHEBI:57692"/>
    </cofactor>
</comment>
<evidence type="ECO:0000256" key="2">
    <source>
        <dbReference type="ARBA" id="ARBA00022630"/>
    </source>
</evidence>
<dbReference type="InterPro" id="IPR036188">
    <property type="entry name" value="FAD/NAD-bd_sf"/>
</dbReference>
<keyword evidence="7" id="KW-1185">Reference proteome</keyword>
<evidence type="ECO:0000313" key="6">
    <source>
        <dbReference type="EMBL" id="PZV86163.1"/>
    </source>
</evidence>
<dbReference type="EMBL" id="QKTX01000002">
    <property type="protein sequence ID" value="PZV86163.1"/>
    <property type="molecule type" value="Genomic_DNA"/>
</dbReference>
<evidence type="ECO:0000259" key="5">
    <source>
        <dbReference type="Pfam" id="PF01266"/>
    </source>
</evidence>
<evidence type="ECO:0000313" key="7">
    <source>
        <dbReference type="Proteomes" id="UP000248917"/>
    </source>
</evidence>
<proteinExistence type="predicted"/>
<dbReference type="SUPFAM" id="SSF51905">
    <property type="entry name" value="FAD/NAD(P)-binding domain"/>
    <property type="match status" value="1"/>
</dbReference>
<sequence length="389" mass="43634">MTGKIAYNQNFLSYYSGMEAEIFDVAVVGLGAVGSSTLYQLSRTGAKIIGIDRFEPPHTWGSSHGETRITRLAVGEGEEYVSLAKRSHEIWEEVELLSGQSIKTRTGGLLIDSGQDPWSKHGSEGFWDRTVRFANNQGVEHQLPTHAELMNQFPAFQIPPSGKVYHEREAGFLRPELAIQTQLQLAKENGAEIRYHAPVLSVRKSKDGFHLQLENAEVKAKKVILTAGGWIKDFLPSNELPRFKICRQVLHWLEIEPGITDWASYPVWMWGFGPQPEDFIYGFPTLDGHTVKIASESFLDVGHPSAVVREVSSEEQDFFWEKKINGKIKGLKRNFVRSKVCFYTVTDDAKFVIEPMEGNSDFLFVSACSGHGFKHSAALGEVLARRIGF</sequence>
<dbReference type="GO" id="GO:0008115">
    <property type="term" value="F:sarcosine oxidase activity"/>
    <property type="evidence" value="ECO:0007669"/>
    <property type="project" value="TreeGrafter"/>
</dbReference>
<dbReference type="InterPro" id="IPR045170">
    <property type="entry name" value="MTOX"/>
</dbReference>
<dbReference type="GO" id="GO:0050660">
    <property type="term" value="F:flavin adenine dinucleotide binding"/>
    <property type="evidence" value="ECO:0007669"/>
    <property type="project" value="InterPro"/>
</dbReference>
<comment type="caution">
    <text evidence="6">The sequence shown here is derived from an EMBL/GenBank/DDBJ whole genome shotgun (WGS) entry which is preliminary data.</text>
</comment>
<dbReference type="Pfam" id="PF01266">
    <property type="entry name" value="DAO"/>
    <property type="match status" value="1"/>
</dbReference>
<dbReference type="InterPro" id="IPR006076">
    <property type="entry name" value="FAD-dep_OxRdtase"/>
</dbReference>
<dbReference type="PANTHER" id="PTHR10961:SF7">
    <property type="entry name" value="FAD DEPENDENT OXIDOREDUCTASE DOMAIN-CONTAINING PROTEIN"/>
    <property type="match status" value="1"/>
</dbReference>
<keyword evidence="2" id="KW-0285">Flavoprotein</keyword>
<keyword evidence="3" id="KW-0274">FAD</keyword>
<keyword evidence="4" id="KW-0560">Oxidoreductase</keyword>
<feature type="domain" description="FAD dependent oxidoreductase" evidence="5">
    <location>
        <begin position="24"/>
        <end position="386"/>
    </location>
</feature>
<accession>A0A326S3Y2</accession>
<name>A0A326S3Y2_9BACT</name>
<dbReference type="AlphaFoldDB" id="A0A326S3Y2"/>
<dbReference type="NCBIfam" id="NF008425">
    <property type="entry name" value="PRK11259.1"/>
    <property type="match status" value="1"/>
</dbReference>
<organism evidence="6 7">
    <name type="scientific">Algoriphagus aquaeductus</name>
    <dbReference type="NCBI Taxonomy" id="475299"/>
    <lineage>
        <taxon>Bacteria</taxon>
        <taxon>Pseudomonadati</taxon>
        <taxon>Bacteroidota</taxon>
        <taxon>Cytophagia</taxon>
        <taxon>Cytophagales</taxon>
        <taxon>Cyclobacteriaceae</taxon>
        <taxon>Algoriphagus</taxon>
    </lineage>
</organism>
<dbReference type="Proteomes" id="UP000248917">
    <property type="component" value="Unassembled WGS sequence"/>
</dbReference>
<evidence type="ECO:0000256" key="1">
    <source>
        <dbReference type="ARBA" id="ARBA00001974"/>
    </source>
</evidence>
<evidence type="ECO:0000256" key="3">
    <source>
        <dbReference type="ARBA" id="ARBA00022827"/>
    </source>
</evidence>
<dbReference type="Gene3D" id="3.30.9.10">
    <property type="entry name" value="D-Amino Acid Oxidase, subunit A, domain 2"/>
    <property type="match status" value="1"/>
</dbReference>
<evidence type="ECO:0000256" key="4">
    <source>
        <dbReference type="ARBA" id="ARBA00023002"/>
    </source>
</evidence>
<dbReference type="Gene3D" id="3.50.50.60">
    <property type="entry name" value="FAD/NAD(P)-binding domain"/>
    <property type="match status" value="1"/>
</dbReference>
<reference evidence="6 7" key="1">
    <citation type="submission" date="2018-06" db="EMBL/GenBank/DDBJ databases">
        <title>Genomic Encyclopedia of Archaeal and Bacterial Type Strains, Phase II (KMG-II): from individual species to whole genera.</title>
        <authorList>
            <person name="Goeker M."/>
        </authorList>
    </citation>
    <scope>NUCLEOTIDE SEQUENCE [LARGE SCALE GENOMIC DNA]</scope>
    <source>
        <strain evidence="6 7">T4</strain>
    </source>
</reference>
<dbReference type="PANTHER" id="PTHR10961">
    <property type="entry name" value="PEROXISOMAL SARCOSINE OXIDASE"/>
    <property type="match status" value="1"/>
</dbReference>
<protein>
    <submittedName>
        <fullName evidence="6">Sarcosine oxidase</fullName>
    </submittedName>
</protein>
<gene>
    <name evidence="6" type="ORF">CLV31_10258</name>
</gene>